<keyword evidence="4" id="KW-0234">DNA repair</keyword>
<gene>
    <name evidence="4 6" type="primary">dinB</name>
    <name evidence="6" type="ORF">Q6348_15470</name>
</gene>
<keyword evidence="4" id="KW-0460">Magnesium</keyword>
<dbReference type="InterPro" id="IPR017961">
    <property type="entry name" value="DNA_pol_Y-fam_little_finger"/>
</dbReference>
<dbReference type="InterPro" id="IPR001126">
    <property type="entry name" value="UmuC"/>
</dbReference>
<dbReference type="InterPro" id="IPR022880">
    <property type="entry name" value="DNApol_IV"/>
</dbReference>
<dbReference type="Proteomes" id="UP001232536">
    <property type="component" value="Unassembled WGS sequence"/>
</dbReference>
<dbReference type="Gene3D" id="3.30.70.270">
    <property type="match status" value="1"/>
</dbReference>
<dbReference type="RefSeq" id="WP_304602289.1">
    <property type="nucleotide sequence ID" value="NZ_JAUQYP010000002.1"/>
</dbReference>
<comment type="similarity">
    <text evidence="1 4">Belongs to the DNA polymerase type-Y family.</text>
</comment>
<dbReference type="PANTHER" id="PTHR11076:SF33">
    <property type="entry name" value="DNA POLYMERASE KAPPA"/>
    <property type="match status" value="1"/>
</dbReference>
<dbReference type="SUPFAM" id="SSF56672">
    <property type="entry name" value="DNA/RNA polymerases"/>
    <property type="match status" value="1"/>
</dbReference>
<reference evidence="6 7" key="1">
    <citation type="submission" date="2023-07" db="EMBL/GenBank/DDBJ databases">
        <title>Description of novel actinomycetes strains, isolated from tidal flat sediment.</title>
        <authorList>
            <person name="Lu C."/>
        </authorList>
    </citation>
    <scope>NUCLEOTIDE SEQUENCE [LARGE SCALE GENOMIC DNA]</scope>
    <source>
        <strain evidence="6 7">SYSU T00b441</strain>
    </source>
</reference>
<dbReference type="Pfam" id="PF00817">
    <property type="entry name" value="IMS"/>
    <property type="match status" value="1"/>
</dbReference>
<evidence type="ECO:0000313" key="7">
    <source>
        <dbReference type="Proteomes" id="UP001232536"/>
    </source>
</evidence>
<dbReference type="Pfam" id="PF11798">
    <property type="entry name" value="IMS_HHH"/>
    <property type="match status" value="1"/>
</dbReference>
<keyword evidence="4" id="KW-0479">Metal-binding</keyword>
<dbReference type="EMBL" id="JAUQYP010000002">
    <property type="protein sequence ID" value="MDO8108597.1"/>
    <property type="molecule type" value="Genomic_DNA"/>
</dbReference>
<keyword evidence="4" id="KW-0515">Mutator protein</keyword>
<keyword evidence="4" id="KW-0963">Cytoplasm</keyword>
<dbReference type="Gene3D" id="1.10.150.20">
    <property type="entry name" value="5' to 3' exonuclease, C-terminal subdomain"/>
    <property type="match status" value="1"/>
</dbReference>
<comment type="function">
    <text evidence="2 4">Poorly processive, error-prone DNA polymerase involved in untargeted mutagenesis. Copies undamaged DNA at stalled replication forks, which arise in vivo from mismatched or misaligned primer ends. These misaligned primers can be extended by PolIV. Exhibits no 3'-5' exonuclease (proofreading) activity. May be involved in translesional synthesis, in conjunction with the beta clamp from PolIII.</text>
</comment>
<dbReference type="InterPro" id="IPR024728">
    <property type="entry name" value="PolY_HhH_motif"/>
</dbReference>
<sequence>MGPGPTILHADLDAFYASVEQLLTPQLRGRPIAVGGSPSGGVVLAASYEAKAFGVAGGMPGWRAARLCPDLVFVTGHVEKYQPIADRVMDVLADVTPLVERISIDEAFCDISGAQHLFGDAAAIGALVRRRVRQEVGLPISVGAARTKHLAKIASQVAKPDGLVVVPPGGERTFLDPLPVDLVWGVGPVTAQRLAARGIRTIGDLAATPSPVVERLLGHAVGHRLHAMAVDEDPRRVAGGRHAHSVGAQSALGRHRPTRELVRATLAHLADRVSRRLREGGRAGRTVTVRVRFTAMRSVTRSLTLTQPVATTLTLTEVAERLAWSAITDQAGAEITLLAVSVSRLCDQRVLQLELDLDPPDPWRPGSPPGAARWAVDASMDAIRTRFGRDAVGYAPALLTHRGMPDEFRELAEHEV</sequence>
<comment type="subunit">
    <text evidence="4">Monomer.</text>
</comment>
<dbReference type="InterPro" id="IPR036775">
    <property type="entry name" value="DNA_pol_Y-fam_lit_finger_sf"/>
</dbReference>
<dbReference type="NCBIfam" id="NF002677">
    <property type="entry name" value="PRK02406.1"/>
    <property type="match status" value="1"/>
</dbReference>
<evidence type="ECO:0000256" key="3">
    <source>
        <dbReference type="ARBA" id="ARBA00049244"/>
    </source>
</evidence>
<feature type="binding site" evidence="4">
    <location>
        <position position="105"/>
    </location>
    <ligand>
        <name>Mg(2+)</name>
        <dbReference type="ChEBI" id="CHEBI:18420"/>
    </ligand>
</feature>
<dbReference type="PROSITE" id="PS50173">
    <property type="entry name" value="UMUC"/>
    <property type="match status" value="1"/>
</dbReference>
<comment type="cofactor">
    <cofactor evidence="4">
        <name>Mg(2+)</name>
        <dbReference type="ChEBI" id="CHEBI:18420"/>
    </cofactor>
    <text evidence="4">Binds 2 magnesium ions per subunit.</text>
</comment>
<keyword evidence="4" id="KW-0238">DNA-binding</keyword>
<feature type="domain" description="UmuC" evidence="5">
    <location>
        <begin position="7"/>
        <end position="187"/>
    </location>
</feature>
<keyword evidence="4 6" id="KW-0548">Nucleotidyltransferase</keyword>
<dbReference type="Gene3D" id="3.40.1170.60">
    <property type="match status" value="1"/>
</dbReference>
<feature type="active site" evidence="4">
    <location>
        <position position="106"/>
    </location>
</feature>
<comment type="caution">
    <text evidence="6">The sequence shown here is derived from an EMBL/GenBank/DDBJ whole genome shotgun (WGS) entry which is preliminary data.</text>
</comment>
<evidence type="ECO:0000313" key="6">
    <source>
        <dbReference type="EMBL" id="MDO8108597.1"/>
    </source>
</evidence>
<evidence type="ECO:0000256" key="2">
    <source>
        <dbReference type="ARBA" id="ARBA00025589"/>
    </source>
</evidence>
<dbReference type="CDD" id="cd03586">
    <property type="entry name" value="PolY_Pol_IV_kappa"/>
    <property type="match status" value="1"/>
</dbReference>
<dbReference type="EC" id="2.7.7.7" evidence="4"/>
<dbReference type="SUPFAM" id="SSF100879">
    <property type="entry name" value="Lesion bypass DNA polymerase (Y-family), little finger domain"/>
    <property type="match status" value="1"/>
</dbReference>
<keyword evidence="4" id="KW-0227">DNA damage</keyword>
<dbReference type="InterPro" id="IPR050116">
    <property type="entry name" value="DNA_polymerase-Y"/>
</dbReference>
<keyword evidence="4 6" id="KW-0808">Transferase</keyword>
<dbReference type="PANTHER" id="PTHR11076">
    <property type="entry name" value="DNA REPAIR POLYMERASE UMUC / TRANSFERASE FAMILY MEMBER"/>
    <property type="match status" value="1"/>
</dbReference>
<keyword evidence="7" id="KW-1185">Reference proteome</keyword>
<comment type="catalytic activity">
    <reaction evidence="3 4">
        <text>DNA(n) + a 2'-deoxyribonucleoside 5'-triphosphate = DNA(n+1) + diphosphate</text>
        <dbReference type="Rhea" id="RHEA:22508"/>
        <dbReference type="Rhea" id="RHEA-COMP:17339"/>
        <dbReference type="Rhea" id="RHEA-COMP:17340"/>
        <dbReference type="ChEBI" id="CHEBI:33019"/>
        <dbReference type="ChEBI" id="CHEBI:61560"/>
        <dbReference type="ChEBI" id="CHEBI:173112"/>
        <dbReference type="EC" id="2.7.7.7"/>
    </reaction>
</comment>
<evidence type="ECO:0000256" key="4">
    <source>
        <dbReference type="HAMAP-Rule" id="MF_01113"/>
    </source>
</evidence>
<comment type="subcellular location">
    <subcellularLocation>
        <location evidence="4">Cytoplasm</location>
    </subcellularLocation>
</comment>
<feature type="binding site" evidence="4">
    <location>
        <position position="11"/>
    </location>
    <ligand>
        <name>Mg(2+)</name>
        <dbReference type="ChEBI" id="CHEBI:18420"/>
    </ligand>
</feature>
<evidence type="ECO:0000256" key="1">
    <source>
        <dbReference type="ARBA" id="ARBA00010945"/>
    </source>
</evidence>
<organism evidence="6 7">
    <name type="scientific">Actinotalea lenta</name>
    <dbReference type="NCBI Taxonomy" id="3064654"/>
    <lineage>
        <taxon>Bacteria</taxon>
        <taxon>Bacillati</taxon>
        <taxon>Actinomycetota</taxon>
        <taxon>Actinomycetes</taxon>
        <taxon>Micrococcales</taxon>
        <taxon>Cellulomonadaceae</taxon>
        <taxon>Actinotalea</taxon>
    </lineage>
</organism>
<proteinExistence type="inferred from homology"/>
<dbReference type="Pfam" id="PF11799">
    <property type="entry name" value="IMS_C"/>
    <property type="match status" value="1"/>
</dbReference>
<name>A0ABT9DFC9_9CELL</name>
<keyword evidence="4" id="KW-0239">DNA-directed DNA polymerase</keyword>
<keyword evidence="4" id="KW-0235">DNA replication</keyword>
<dbReference type="InterPro" id="IPR043502">
    <property type="entry name" value="DNA/RNA_pol_sf"/>
</dbReference>
<feature type="site" description="Substrate discrimination" evidence="4">
    <location>
        <position position="16"/>
    </location>
</feature>
<evidence type="ECO:0000259" key="5">
    <source>
        <dbReference type="PROSITE" id="PS50173"/>
    </source>
</evidence>
<dbReference type="HAMAP" id="MF_01113">
    <property type="entry name" value="DNApol_IV"/>
    <property type="match status" value="1"/>
</dbReference>
<protein>
    <recommendedName>
        <fullName evidence="4">DNA polymerase IV</fullName>
        <shortName evidence="4">Pol IV</shortName>
        <ecNumber evidence="4">2.7.7.7</ecNumber>
    </recommendedName>
</protein>
<dbReference type="NCBIfam" id="NF003015">
    <property type="entry name" value="PRK03858.1"/>
    <property type="match status" value="1"/>
</dbReference>
<dbReference type="Gene3D" id="3.30.1490.100">
    <property type="entry name" value="DNA polymerase, Y-family, little finger domain"/>
    <property type="match status" value="1"/>
</dbReference>
<dbReference type="InterPro" id="IPR043128">
    <property type="entry name" value="Rev_trsase/Diguanyl_cyclase"/>
</dbReference>
<accession>A0ABT9DFC9</accession>
<dbReference type="GO" id="GO:0003887">
    <property type="term" value="F:DNA-directed DNA polymerase activity"/>
    <property type="evidence" value="ECO:0007669"/>
    <property type="project" value="UniProtKB-EC"/>
</dbReference>